<dbReference type="AlphaFoldDB" id="A0A4Y7RUI5"/>
<name>A0A4Y7RUI5_9FIRM</name>
<dbReference type="PANTHER" id="PTHR43155:SF2">
    <property type="entry name" value="CYCLIC DI-GMP PHOSPHODIESTERASE PA4108"/>
    <property type="match status" value="1"/>
</dbReference>
<accession>A0A4Y7RUI5</accession>
<evidence type="ECO:0000259" key="1">
    <source>
        <dbReference type="PROSITE" id="PS51832"/>
    </source>
</evidence>
<dbReference type="InterPro" id="IPR037522">
    <property type="entry name" value="HD_GYP_dom"/>
</dbReference>
<dbReference type="PANTHER" id="PTHR43155">
    <property type="entry name" value="CYCLIC DI-GMP PHOSPHODIESTERASE PA4108-RELATED"/>
    <property type="match status" value="1"/>
</dbReference>
<dbReference type="Proteomes" id="UP000297597">
    <property type="component" value="Unassembled WGS sequence"/>
</dbReference>
<dbReference type="SMART" id="SM00471">
    <property type="entry name" value="HDc"/>
    <property type="match status" value="1"/>
</dbReference>
<dbReference type="Pfam" id="PF01966">
    <property type="entry name" value="HD"/>
    <property type="match status" value="1"/>
</dbReference>
<dbReference type="RefSeq" id="WP_134212891.1">
    <property type="nucleotide sequence ID" value="NZ_QFFZ01000007.1"/>
</dbReference>
<reference evidence="2 3" key="1">
    <citation type="journal article" date="2018" name="Environ. Microbiol.">
        <title>Novel energy conservation strategies and behaviour of Pelotomaculum schinkii driving syntrophic propionate catabolism.</title>
        <authorList>
            <person name="Hidalgo-Ahumada C.A.P."/>
            <person name="Nobu M.K."/>
            <person name="Narihiro T."/>
            <person name="Tamaki H."/>
            <person name="Liu W.T."/>
            <person name="Kamagata Y."/>
            <person name="Stams A.J.M."/>
            <person name="Imachi H."/>
            <person name="Sousa D.Z."/>
        </authorList>
    </citation>
    <scope>NUCLEOTIDE SEQUENCE [LARGE SCALE GENOMIC DNA]</scope>
    <source>
        <strain evidence="2 3">MGP</strain>
    </source>
</reference>
<dbReference type="CDD" id="cd00077">
    <property type="entry name" value="HDc"/>
    <property type="match status" value="1"/>
</dbReference>
<dbReference type="OrthoDB" id="9798833at2"/>
<gene>
    <name evidence="2" type="primary">rpfG_6</name>
    <name evidence="2" type="ORF">Pmgp_01016</name>
</gene>
<dbReference type="PROSITE" id="PS51832">
    <property type="entry name" value="HD_GYP"/>
    <property type="match status" value="1"/>
</dbReference>
<keyword evidence="3" id="KW-1185">Reference proteome</keyword>
<dbReference type="InterPro" id="IPR006674">
    <property type="entry name" value="HD_domain"/>
</dbReference>
<dbReference type="GO" id="GO:0071111">
    <property type="term" value="F:cyclic-guanylate-specific phosphodiesterase activity"/>
    <property type="evidence" value="ECO:0007669"/>
    <property type="project" value="UniProtKB-EC"/>
</dbReference>
<protein>
    <submittedName>
        <fullName evidence="2">Cyclic di-GMP phosphodiesterase response regulator RpfG</fullName>
        <ecNumber evidence="2">3.1.4.52</ecNumber>
    </submittedName>
</protein>
<keyword evidence="2" id="KW-0378">Hydrolase</keyword>
<dbReference type="Gene3D" id="1.10.3210.10">
    <property type="entry name" value="Hypothetical protein af1432"/>
    <property type="match status" value="1"/>
</dbReference>
<evidence type="ECO:0000313" key="3">
    <source>
        <dbReference type="Proteomes" id="UP000297597"/>
    </source>
</evidence>
<evidence type="ECO:0000313" key="2">
    <source>
        <dbReference type="EMBL" id="TEB12399.1"/>
    </source>
</evidence>
<sequence length="256" mass="28844">MRIVRLSEINSEMTLANPVYNFDGRILLNSGVALTNTYKNSLYKNGIIDIYVHDEFSEDIEIKTILNEKTKAQGKSTLKKFFDDIKKPKPGKKISLDPVSSAVDDMIEAVLAYQDDFLNPASLTMNYDQIFAHSLNVALISMFIGKVRGFNDLELHKLGMGAILHDIGKYFISEDLQKKNPLTERDKEFCSHPMLGYNTVKELDEISPLSKYVVYAHHERVDGKGYPNGTNGYKIHNFALIAAVANCFDLLQTNSP</sequence>
<dbReference type="EMBL" id="QFFZ01000007">
    <property type="protein sequence ID" value="TEB12399.1"/>
    <property type="molecule type" value="Genomic_DNA"/>
</dbReference>
<comment type="caution">
    <text evidence="2">The sequence shown here is derived from an EMBL/GenBank/DDBJ whole genome shotgun (WGS) entry which is preliminary data.</text>
</comment>
<dbReference type="InterPro" id="IPR003607">
    <property type="entry name" value="HD/PDEase_dom"/>
</dbReference>
<dbReference type="EC" id="3.1.4.52" evidence="2"/>
<feature type="domain" description="HD-GYP" evidence="1">
    <location>
        <begin position="99"/>
        <end position="256"/>
    </location>
</feature>
<proteinExistence type="predicted"/>
<organism evidence="2 3">
    <name type="scientific">Pelotomaculum propionicicum</name>
    <dbReference type="NCBI Taxonomy" id="258475"/>
    <lineage>
        <taxon>Bacteria</taxon>
        <taxon>Bacillati</taxon>
        <taxon>Bacillota</taxon>
        <taxon>Clostridia</taxon>
        <taxon>Eubacteriales</taxon>
        <taxon>Desulfotomaculaceae</taxon>
        <taxon>Pelotomaculum</taxon>
    </lineage>
</organism>
<dbReference type="SUPFAM" id="SSF109604">
    <property type="entry name" value="HD-domain/PDEase-like"/>
    <property type="match status" value="1"/>
</dbReference>